<keyword evidence="1" id="KW-0479">Metal-binding</keyword>
<feature type="domain" description="RING-type" evidence="5">
    <location>
        <begin position="93"/>
        <end position="128"/>
    </location>
</feature>
<dbReference type="Pfam" id="PF13920">
    <property type="entry name" value="zf-C3HC4_3"/>
    <property type="match status" value="2"/>
</dbReference>
<keyword evidence="3" id="KW-0862">Zinc</keyword>
<dbReference type="SUPFAM" id="SSF57850">
    <property type="entry name" value="RING/U-box"/>
    <property type="match status" value="2"/>
</dbReference>
<dbReference type="OrthoDB" id="6624397at2759"/>
<keyword evidence="2 4" id="KW-0863">Zinc-finger</keyword>
<evidence type="ECO:0000313" key="6">
    <source>
        <dbReference type="EMBL" id="VVC27495.1"/>
    </source>
</evidence>
<keyword evidence="7" id="KW-1185">Reference proteome</keyword>
<dbReference type="EMBL" id="CABPRJ010000141">
    <property type="protein sequence ID" value="VVC27495.1"/>
    <property type="molecule type" value="Genomic_DNA"/>
</dbReference>
<dbReference type="InterPro" id="IPR013083">
    <property type="entry name" value="Znf_RING/FYVE/PHD"/>
</dbReference>
<evidence type="ECO:0000313" key="7">
    <source>
        <dbReference type="Proteomes" id="UP000325440"/>
    </source>
</evidence>
<feature type="domain" description="RING-type" evidence="5">
    <location>
        <begin position="18"/>
        <end position="53"/>
    </location>
</feature>
<dbReference type="Proteomes" id="UP000325440">
    <property type="component" value="Unassembled WGS sequence"/>
</dbReference>
<protein>
    <submittedName>
        <fullName evidence="6">Zinc finger, RING-type</fullName>
    </submittedName>
</protein>
<dbReference type="PROSITE" id="PS50089">
    <property type="entry name" value="ZF_RING_2"/>
    <property type="match status" value="2"/>
</dbReference>
<dbReference type="PANTHER" id="PTHR42647">
    <property type="entry name" value="SBP (S-RIBONUCLEASE BINDING PROTEIN) FAMILY PROTEIN"/>
    <property type="match status" value="1"/>
</dbReference>
<dbReference type="InterPro" id="IPR001841">
    <property type="entry name" value="Znf_RING"/>
</dbReference>
<evidence type="ECO:0000259" key="5">
    <source>
        <dbReference type="PROSITE" id="PS50089"/>
    </source>
</evidence>
<evidence type="ECO:0000256" key="2">
    <source>
        <dbReference type="ARBA" id="ARBA00022771"/>
    </source>
</evidence>
<dbReference type="Gene3D" id="3.30.40.10">
    <property type="entry name" value="Zinc/RING finger domain, C3HC4 (zinc finger)"/>
    <property type="match status" value="2"/>
</dbReference>
<organism evidence="6 7">
    <name type="scientific">Cinara cedri</name>
    <dbReference type="NCBI Taxonomy" id="506608"/>
    <lineage>
        <taxon>Eukaryota</taxon>
        <taxon>Metazoa</taxon>
        <taxon>Ecdysozoa</taxon>
        <taxon>Arthropoda</taxon>
        <taxon>Hexapoda</taxon>
        <taxon>Insecta</taxon>
        <taxon>Pterygota</taxon>
        <taxon>Neoptera</taxon>
        <taxon>Paraneoptera</taxon>
        <taxon>Hemiptera</taxon>
        <taxon>Sternorrhyncha</taxon>
        <taxon>Aphidomorpha</taxon>
        <taxon>Aphidoidea</taxon>
        <taxon>Aphididae</taxon>
        <taxon>Lachninae</taxon>
        <taxon>Cinara</taxon>
    </lineage>
</organism>
<reference evidence="6 7" key="1">
    <citation type="submission" date="2019-08" db="EMBL/GenBank/DDBJ databases">
        <authorList>
            <person name="Alioto T."/>
            <person name="Alioto T."/>
            <person name="Gomez Garrido J."/>
        </authorList>
    </citation>
    <scope>NUCLEOTIDE SEQUENCE [LARGE SCALE GENOMIC DNA]</scope>
</reference>
<evidence type="ECO:0000256" key="3">
    <source>
        <dbReference type="ARBA" id="ARBA00022833"/>
    </source>
</evidence>
<feature type="non-terminal residue" evidence="6">
    <location>
        <position position="1"/>
    </location>
</feature>
<dbReference type="PANTHER" id="PTHR42647:SF72">
    <property type="entry name" value="EF-HAND CALCIUM-BINDING DOMAIN-CONTAINING PROTEIN 4A"/>
    <property type="match status" value="1"/>
</dbReference>
<evidence type="ECO:0000256" key="1">
    <source>
        <dbReference type="ARBA" id="ARBA00022723"/>
    </source>
</evidence>
<evidence type="ECO:0000256" key="4">
    <source>
        <dbReference type="PROSITE-ProRule" id="PRU00175"/>
    </source>
</evidence>
<sequence>KLLSFYKQNESVPESMLCKICYINKVAIAFLPCKHTIACFECALKLDTCGICRTPFYAMKADIYEDPEEKKNYQLLSSPSQSSNDDSSQKLLCKLCGKKERNISFLPCFHIYGCSNCANFFSNCPVCRVHIEFAMQVYL</sequence>
<dbReference type="AlphaFoldDB" id="A0A5E4M5Q9"/>
<dbReference type="GO" id="GO:0004842">
    <property type="term" value="F:ubiquitin-protein transferase activity"/>
    <property type="evidence" value="ECO:0007669"/>
    <property type="project" value="TreeGrafter"/>
</dbReference>
<dbReference type="SMART" id="SM00184">
    <property type="entry name" value="RING"/>
    <property type="match status" value="2"/>
</dbReference>
<gene>
    <name evidence="6" type="ORF">CINCED_3A014316</name>
</gene>
<proteinExistence type="predicted"/>
<accession>A0A5E4M5Q9</accession>
<name>A0A5E4M5Q9_9HEMI</name>
<dbReference type="GO" id="GO:0008270">
    <property type="term" value="F:zinc ion binding"/>
    <property type="evidence" value="ECO:0007669"/>
    <property type="project" value="UniProtKB-KW"/>
</dbReference>